<feature type="binding site" evidence="2">
    <location>
        <position position="308"/>
    </location>
    <ligand>
        <name>Mg(2+)</name>
        <dbReference type="ChEBI" id="CHEBI:18420"/>
        <label>1</label>
        <note>catalytic</note>
    </ligand>
</feature>
<keyword evidence="2" id="KW-0460">Magnesium</keyword>
<evidence type="ECO:0000256" key="2">
    <source>
        <dbReference type="PIRSR" id="PIRSR600760-2"/>
    </source>
</evidence>
<dbReference type="PANTHER" id="PTHR43028">
    <property type="entry name" value="3'(2'),5'-BISPHOSPHATE NUCLEOTIDASE 1"/>
    <property type="match status" value="1"/>
</dbReference>
<dbReference type="Gene3D" id="4.10.460.10">
    <property type="entry name" value="Inositol Polyphosphate 1-phosphatase, domain 1"/>
    <property type="match status" value="1"/>
</dbReference>
<comment type="similarity">
    <text evidence="1">Belongs to the inositol monophosphatase superfamily.</text>
</comment>
<feature type="binding site" evidence="2">
    <location>
        <position position="165"/>
    </location>
    <ligand>
        <name>Mg(2+)</name>
        <dbReference type="ChEBI" id="CHEBI:18420"/>
        <label>1</label>
        <note>catalytic</note>
    </ligand>
</feature>
<proteinExistence type="inferred from homology"/>
<reference evidence="4" key="1">
    <citation type="submission" date="2025-08" db="UniProtKB">
        <authorList>
            <consortium name="RefSeq"/>
        </authorList>
    </citation>
    <scope>IDENTIFICATION</scope>
    <source>
        <tissue evidence="4">Whole body pupa</tissue>
    </source>
</reference>
<sequence length="377" mass="41510">MTDSMTDSRNLLHSLINAAEKAANIARLCRSNEQLLALLVQEKTGKEANARFEHDFKTLADVLIQETIKHDVGGEFPEMLENIQGEESPSFASATGKAVNICIGATEEETTDCLLQILQSEYEDAAKALAAEVHRVVEFHKEMHEDLPQLPEMDYTQFGIWIDPIDATAEYISGDTIFTNFPGITSTGLDCVTVLIGLYERVTGIPVIGIISQPFRNKIEENIYTSSLYWGIAFPDFKAHSKHLNTIPTHDGLMGIFSSSEHAELLQKMSDLGYAFAFSAGAGHKALKVITGEVDVYVLSKGSTYKWDTCAPQAILRSLNGGIFDLSSSIEKGEPISVIYISDDDSIDGSWRCNSKGIIAVRNLDLMHDILKKLENA</sequence>
<dbReference type="GeneID" id="119638781"/>
<dbReference type="RefSeq" id="XP_037891712.1">
    <property type="nucleotide sequence ID" value="XM_038035784.1"/>
</dbReference>
<dbReference type="PANTHER" id="PTHR43028:SF3">
    <property type="entry name" value="INOSITOL POLYPHOSPHATE 1-PHOSPHATASE"/>
    <property type="match status" value="1"/>
</dbReference>
<dbReference type="GO" id="GO:0004441">
    <property type="term" value="F:inositol-1,4-bisphosphate 1-phosphatase activity"/>
    <property type="evidence" value="ECO:0007669"/>
    <property type="project" value="TreeGrafter"/>
</dbReference>
<feature type="binding site" evidence="2">
    <location>
        <position position="86"/>
    </location>
    <ligand>
        <name>Mg(2+)</name>
        <dbReference type="ChEBI" id="CHEBI:18420"/>
        <label>1</label>
        <note>catalytic</note>
    </ligand>
</feature>
<keyword evidence="3" id="KW-1185">Reference proteome</keyword>
<accession>A0A9C5Z879</accession>
<feature type="binding site" evidence="2">
    <location>
        <position position="166"/>
    </location>
    <ligand>
        <name>Mg(2+)</name>
        <dbReference type="ChEBI" id="CHEBI:18420"/>
        <label>1</label>
        <note>catalytic</note>
    </ligand>
</feature>
<comment type="cofactor">
    <cofactor evidence="2">
        <name>Mg(2+)</name>
        <dbReference type="ChEBI" id="CHEBI:18420"/>
    </cofactor>
</comment>
<evidence type="ECO:0000313" key="3">
    <source>
        <dbReference type="Proteomes" id="UP000092443"/>
    </source>
</evidence>
<dbReference type="Gene3D" id="3.30.540.10">
    <property type="entry name" value="Fructose-1,6-Bisphosphatase, subunit A, domain 1"/>
    <property type="match status" value="1"/>
</dbReference>
<feature type="binding site" evidence="2">
    <location>
        <position position="163"/>
    </location>
    <ligand>
        <name>Mg(2+)</name>
        <dbReference type="ChEBI" id="CHEBI:18420"/>
        <label>1</label>
        <note>catalytic</note>
    </ligand>
</feature>
<dbReference type="InterPro" id="IPR044897">
    <property type="entry name" value="INPP1_dom_1"/>
</dbReference>
<dbReference type="InterPro" id="IPR000760">
    <property type="entry name" value="Inositol_monophosphatase-like"/>
</dbReference>
<organism evidence="3 4">
    <name type="scientific">Glossina fuscipes</name>
    <dbReference type="NCBI Taxonomy" id="7396"/>
    <lineage>
        <taxon>Eukaryota</taxon>
        <taxon>Metazoa</taxon>
        <taxon>Ecdysozoa</taxon>
        <taxon>Arthropoda</taxon>
        <taxon>Hexapoda</taxon>
        <taxon>Insecta</taxon>
        <taxon>Pterygota</taxon>
        <taxon>Neoptera</taxon>
        <taxon>Endopterygota</taxon>
        <taxon>Diptera</taxon>
        <taxon>Brachycera</taxon>
        <taxon>Muscomorpha</taxon>
        <taxon>Hippoboscoidea</taxon>
        <taxon>Glossinidae</taxon>
        <taxon>Glossina</taxon>
    </lineage>
</organism>
<evidence type="ECO:0000256" key="1">
    <source>
        <dbReference type="ARBA" id="ARBA00009759"/>
    </source>
</evidence>
<protein>
    <submittedName>
        <fullName evidence="4">Inositol polyphosphate 1-phosphatase</fullName>
    </submittedName>
</protein>
<dbReference type="Pfam" id="PF00459">
    <property type="entry name" value="Inositol_P"/>
    <property type="match status" value="1"/>
</dbReference>
<dbReference type="SUPFAM" id="SSF56655">
    <property type="entry name" value="Carbohydrate phosphatase"/>
    <property type="match status" value="1"/>
</dbReference>
<gene>
    <name evidence="4" type="primary">LOC119638781</name>
</gene>
<name>A0A9C5Z879_9MUSC</name>
<evidence type="ECO:0000313" key="4">
    <source>
        <dbReference type="RefSeq" id="XP_037891712.1"/>
    </source>
</evidence>
<dbReference type="InterPro" id="IPR050725">
    <property type="entry name" value="CysQ/Inositol_MonoPase"/>
</dbReference>
<keyword evidence="2" id="KW-0479">Metal-binding</keyword>
<dbReference type="AlphaFoldDB" id="A0A9C5Z879"/>
<dbReference type="Proteomes" id="UP000092443">
    <property type="component" value="Unplaced"/>
</dbReference>
<dbReference type="GO" id="GO:0046872">
    <property type="term" value="F:metal ion binding"/>
    <property type="evidence" value="ECO:0007669"/>
    <property type="project" value="UniProtKB-KW"/>
</dbReference>
<dbReference type="Gene3D" id="3.40.190.80">
    <property type="match status" value="1"/>
</dbReference>
<dbReference type="KEGG" id="gfs:119638781"/>